<dbReference type="EMBL" id="BFAA01003294">
    <property type="protein sequence ID" value="GCB70282.1"/>
    <property type="molecule type" value="Genomic_DNA"/>
</dbReference>
<evidence type="ECO:0000256" key="1">
    <source>
        <dbReference type="ARBA" id="ARBA00023054"/>
    </source>
</evidence>
<accession>A0A401PAX9</accession>
<dbReference type="Proteomes" id="UP000288216">
    <property type="component" value="Unassembled WGS sequence"/>
</dbReference>
<sequence length="92" mass="10915">MQDTETENHKLQDTLEKCNKEFSEVKNQEETIKALKEKLNEYEQTLSSKAKNLALGKEQKLRNDFRKKERKLQETQTFLASKFEEADHKVQV</sequence>
<dbReference type="PANTHER" id="PTHR14043">
    <property type="entry name" value="CCAAT DISPLACEMENT PROTEIN-RELATED"/>
    <property type="match status" value="1"/>
</dbReference>
<feature type="coiled-coil region" evidence="2">
    <location>
        <begin position="1"/>
        <end position="52"/>
    </location>
</feature>
<evidence type="ECO:0000256" key="2">
    <source>
        <dbReference type="SAM" id="Coils"/>
    </source>
</evidence>
<dbReference type="PANTHER" id="PTHR14043:SF2">
    <property type="entry name" value="HOMEOBOX PROTEIN CUT"/>
    <property type="match status" value="1"/>
</dbReference>
<evidence type="ECO:0000313" key="3">
    <source>
        <dbReference type="EMBL" id="GCB70282.1"/>
    </source>
</evidence>
<dbReference type="OrthoDB" id="10257567at2759"/>
<dbReference type="AlphaFoldDB" id="A0A401PAX9"/>
<dbReference type="GO" id="GO:0005634">
    <property type="term" value="C:nucleus"/>
    <property type="evidence" value="ECO:0007669"/>
    <property type="project" value="TreeGrafter"/>
</dbReference>
<protein>
    <submittedName>
        <fullName evidence="3">Uncharacterized protein</fullName>
    </submittedName>
</protein>
<evidence type="ECO:0000313" key="4">
    <source>
        <dbReference type="Proteomes" id="UP000288216"/>
    </source>
</evidence>
<organism evidence="3 4">
    <name type="scientific">Scyliorhinus torazame</name>
    <name type="common">Cloudy catshark</name>
    <name type="synonym">Catulus torazame</name>
    <dbReference type="NCBI Taxonomy" id="75743"/>
    <lineage>
        <taxon>Eukaryota</taxon>
        <taxon>Metazoa</taxon>
        <taxon>Chordata</taxon>
        <taxon>Craniata</taxon>
        <taxon>Vertebrata</taxon>
        <taxon>Chondrichthyes</taxon>
        <taxon>Elasmobranchii</taxon>
        <taxon>Galeomorphii</taxon>
        <taxon>Galeoidea</taxon>
        <taxon>Carcharhiniformes</taxon>
        <taxon>Scyliorhinidae</taxon>
        <taxon>Scyliorhinus</taxon>
    </lineage>
</organism>
<name>A0A401PAX9_SCYTO</name>
<keyword evidence="1 2" id="KW-0175">Coiled coil</keyword>
<dbReference type="GO" id="GO:0000977">
    <property type="term" value="F:RNA polymerase II transcription regulatory region sequence-specific DNA binding"/>
    <property type="evidence" value="ECO:0007669"/>
    <property type="project" value="TreeGrafter"/>
</dbReference>
<reference evidence="3 4" key="1">
    <citation type="journal article" date="2018" name="Nat. Ecol. Evol.">
        <title>Shark genomes provide insights into elasmobranch evolution and the origin of vertebrates.</title>
        <authorList>
            <person name="Hara Y"/>
            <person name="Yamaguchi K"/>
            <person name="Onimaru K"/>
            <person name="Kadota M"/>
            <person name="Koyanagi M"/>
            <person name="Keeley SD"/>
            <person name="Tatsumi K"/>
            <person name="Tanaka K"/>
            <person name="Motone F"/>
            <person name="Kageyama Y"/>
            <person name="Nozu R"/>
            <person name="Adachi N"/>
            <person name="Nishimura O"/>
            <person name="Nakagawa R"/>
            <person name="Tanegashima C"/>
            <person name="Kiyatake I"/>
            <person name="Matsumoto R"/>
            <person name="Murakumo K"/>
            <person name="Nishida K"/>
            <person name="Terakita A"/>
            <person name="Kuratani S"/>
            <person name="Sato K"/>
            <person name="Hyodo S Kuraku.S."/>
        </authorList>
    </citation>
    <scope>NUCLEOTIDE SEQUENCE [LARGE SCALE GENOMIC DNA]</scope>
</reference>
<keyword evidence="4" id="KW-1185">Reference proteome</keyword>
<comment type="caution">
    <text evidence="3">The sequence shown here is derived from an EMBL/GenBank/DDBJ whole genome shotgun (WGS) entry which is preliminary data.</text>
</comment>
<proteinExistence type="predicted"/>
<gene>
    <name evidence="3" type="ORF">scyTo_0008539</name>
</gene>
<dbReference type="GO" id="GO:0000981">
    <property type="term" value="F:DNA-binding transcription factor activity, RNA polymerase II-specific"/>
    <property type="evidence" value="ECO:0007669"/>
    <property type="project" value="TreeGrafter"/>
</dbReference>